<dbReference type="InterPro" id="IPR020802">
    <property type="entry name" value="TesA-like"/>
</dbReference>
<evidence type="ECO:0000256" key="52">
    <source>
        <dbReference type="ARBA" id="ARBA00049533"/>
    </source>
</evidence>
<evidence type="ECO:0000256" key="51">
    <source>
        <dbReference type="ARBA" id="ARBA00049521"/>
    </source>
</evidence>
<feature type="domain" description="Ketosynthase family 3 (KS3)" evidence="56">
    <location>
        <begin position="33"/>
        <end position="461"/>
    </location>
</feature>
<comment type="catalytic activity">
    <reaction evidence="46">
        <text>(2E)-tetradecenoyl-[ACP] + NADPH + H(+) = tetradecanoyl-[ACP] + NADP(+)</text>
        <dbReference type="Rhea" id="RHEA:41896"/>
        <dbReference type="Rhea" id="RHEA-COMP:9647"/>
        <dbReference type="Rhea" id="RHEA-COMP:9648"/>
        <dbReference type="ChEBI" id="CHEBI:15378"/>
        <dbReference type="ChEBI" id="CHEBI:57783"/>
        <dbReference type="ChEBI" id="CHEBI:58349"/>
        <dbReference type="ChEBI" id="CHEBI:78475"/>
        <dbReference type="ChEBI" id="CHEBI:78477"/>
    </reaction>
    <physiologicalReaction direction="left-to-right" evidence="46">
        <dbReference type="Rhea" id="RHEA:41897"/>
    </physiologicalReaction>
</comment>
<evidence type="ECO:0000256" key="22">
    <source>
        <dbReference type="ARBA" id="ARBA00023442"/>
    </source>
</evidence>
<evidence type="ECO:0000256" key="30">
    <source>
        <dbReference type="ARBA" id="ARBA00047810"/>
    </source>
</evidence>
<keyword evidence="6" id="KW-0808">Transferase</keyword>
<dbReference type="InterPro" id="IPR009081">
    <property type="entry name" value="PP-bd_ACP"/>
</dbReference>
<comment type="catalytic activity">
    <reaction evidence="43">
        <text>3-oxotetradecanoyl-[ACP] + NADPH + H(+) = (3R)-hydroxytetradecanoyl-[ACP] + NADP(+)</text>
        <dbReference type="Rhea" id="RHEA:41888"/>
        <dbReference type="Rhea" id="RHEA-COMP:9645"/>
        <dbReference type="Rhea" id="RHEA-COMP:9646"/>
        <dbReference type="ChEBI" id="CHEBI:15378"/>
        <dbReference type="ChEBI" id="CHEBI:57783"/>
        <dbReference type="ChEBI" id="CHEBI:58349"/>
        <dbReference type="ChEBI" id="CHEBI:78473"/>
        <dbReference type="ChEBI" id="CHEBI:78474"/>
    </reaction>
    <physiologicalReaction direction="left-to-right" evidence="43">
        <dbReference type="Rhea" id="RHEA:41889"/>
    </physiologicalReaction>
</comment>
<dbReference type="Gene3D" id="3.40.50.11460">
    <property type="match status" value="1"/>
</dbReference>
<evidence type="ECO:0000256" key="13">
    <source>
        <dbReference type="ARBA" id="ARBA00023332"/>
    </source>
</evidence>
<dbReference type="InterPro" id="IPR020807">
    <property type="entry name" value="PKS_DH"/>
</dbReference>
<evidence type="ECO:0000256" key="49">
    <source>
        <dbReference type="ARBA" id="ARBA00049422"/>
    </source>
</evidence>
<dbReference type="InterPro" id="IPR029058">
    <property type="entry name" value="AB_hydrolase_fold"/>
</dbReference>
<feature type="compositionally biased region" description="Polar residues" evidence="54">
    <location>
        <begin position="3962"/>
        <end position="3975"/>
    </location>
</feature>
<dbReference type="CDD" id="cd08956">
    <property type="entry name" value="KR_3_FAS_SDR_x"/>
    <property type="match status" value="2"/>
</dbReference>
<evidence type="ECO:0000256" key="53">
    <source>
        <dbReference type="PROSITE-ProRule" id="PRU01363"/>
    </source>
</evidence>
<comment type="catalytic activity">
    <reaction evidence="47">
        <text>3-oxododecanoyl-[ACP] + NADPH + H(+) = (3R)-hydroxydodecanoyl-[ACP] + NADP(+)</text>
        <dbReference type="Rhea" id="RHEA:41872"/>
        <dbReference type="Rhea" id="RHEA-COMP:9641"/>
        <dbReference type="Rhea" id="RHEA-COMP:9642"/>
        <dbReference type="ChEBI" id="CHEBI:15378"/>
        <dbReference type="ChEBI" id="CHEBI:57783"/>
        <dbReference type="ChEBI" id="CHEBI:58349"/>
        <dbReference type="ChEBI" id="CHEBI:78469"/>
        <dbReference type="ChEBI" id="CHEBI:78470"/>
    </reaction>
    <physiologicalReaction direction="left-to-right" evidence="47">
        <dbReference type="Rhea" id="RHEA:41873"/>
    </physiologicalReaction>
</comment>
<dbReference type="PROSITE" id="PS01162">
    <property type="entry name" value="QOR_ZETA_CRYSTAL"/>
    <property type="match status" value="1"/>
</dbReference>
<dbReference type="InterPro" id="IPR014031">
    <property type="entry name" value="Ketoacyl_synth_C"/>
</dbReference>
<dbReference type="SMART" id="SM00827">
    <property type="entry name" value="PKS_AT"/>
    <property type="match status" value="2"/>
</dbReference>
<keyword evidence="7" id="KW-0702">S-nitrosylation</keyword>
<evidence type="ECO:0000256" key="25">
    <source>
        <dbReference type="ARBA" id="ARBA00047400"/>
    </source>
</evidence>
<dbReference type="PROSITE" id="PS52004">
    <property type="entry name" value="KS3_2"/>
    <property type="match status" value="2"/>
</dbReference>
<dbReference type="PROSITE" id="PS00012">
    <property type="entry name" value="PHOSPHOPANTETHEINE"/>
    <property type="match status" value="2"/>
</dbReference>
<dbReference type="InterPro" id="IPR016039">
    <property type="entry name" value="Thiolase-like"/>
</dbReference>
<evidence type="ECO:0000256" key="47">
    <source>
        <dbReference type="ARBA" id="ARBA00049263"/>
    </source>
</evidence>
<dbReference type="Pfam" id="PF13602">
    <property type="entry name" value="ADH_zinc_N_2"/>
    <property type="match status" value="1"/>
</dbReference>
<dbReference type="PROSITE" id="PS50075">
    <property type="entry name" value="CARRIER"/>
    <property type="match status" value="2"/>
</dbReference>
<feature type="region of interest" description="Disordered" evidence="54">
    <location>
        <begin position="3931"/>
        <end position="3997"/>
    </location>
</feature>
<dbReference type="Pfam" id="PF08659">
    <property type="entry name" value="KR"/>
    <property type="match status" value="2"/>
</dbReference>
<comment type="function">
    <text evidence="22">Fatty acid synthetase is a multifunctional enzyme that catalyzes the de novo biosynthesis of long-chain saturated fatty acids starting from acetyl-CoA and malonyl-CoA in the presence of NADPH. This multifunctional protein contains 7 catalytic activities and a site for the binding of the prosthetic group 4'-phosphopantetheine of the acyl carrier protein ([ACP]) domain.</text>
</comment>
<feature type="active site" description="Proton acceptor; for dehydratase activity" evidence="53">
    <location>
        <position position="966"/>
    </location>
</feature>
<dbReference type="InterPro" id="IPR013154">
    <property type="entry name" value="ADH-like_N"/>
</dbReference>
<comment type="cofactor">
    <cofactor evidence="1">
        <name>pantetheine 4'-phosphate</name>
        <dbReference type="ChEBI" id="CHEBI:47942"/>
    </cofactor>
</comment>
<evidence type="ECO:0000256" key="5">
    <source>
        <dbReference type="ARBA" id="ARBA00022553"/>
    </source>
</evidence>
<dbReference type="SMART" id="SM00823">
    <property type="entry name" value="PKS_PP"/>
    <property type="match status" value="2"/>
</dbReference>
<comment type="catalytic activity">
    <reaction evidence="48">
        <text>3-oxohexadecanoyl-[ACP] + NADPH + H(+) = (3R)-hydroxyhexadecanoyl-[ACP] + NADP(+)</text>
        <dbReference type="Rhea" id="RHEA:41904"/>
        <dbReference type="Rhea" id="RHEA-COMP:9649"/>
        <dbReference type="Rhea" id="RHEA-COMP:9650"/>
        <dbReference type="ChEBI" id="CHEBI:15378"/>
        <dbReference type="ChEBI" id="CHEBI:57783"/>
        <dbReference type="ChEBI" id="CHEBI:58349"/>
        <dbReference type="ChEBI" id="CHEBI:78478"/>
        <dbReference type="ChEBI" id="CHEBI:78480"/>
    </reaction>
    <physiologicalReaction direction="left-to-right" evidence="48">
        <dbReference type="Rhea" id="RHEA:41905"/>
    </physiologicalReaction>
</comment>
<comment type="catalytic activity">
    <reaction evidence="19">
        <text>(3R)-hydroxyoctadecanoyl-[ACP] = (2E)-octadecenoyl-[ACP] + H2O</text>
        <dbReference type="Rhea" id="RHEA:41924"/>
        <dbReference type="Rhea" id="RHEA-COMP:9654"/>
        <dbReference type="Rhea" id="RHEA-COMP:9655"/>
        <dbReference type="ChEBI" id="CHEBI:15377"/>
        <dbReference type="ChEBI" id="CHEBI:78488"/>
        <dbReference type="ChEBI" id="CHEBI:78489"/>
    </reaction>
    <physiologicalReaction direction="left-to-right" evidence="19">
        <dbReference type="Rhea" id="RHEA:41925"/>
    </physiologicalReaction>
</comment>
<comment type="catalytic activity">
    <reaction evidence="16">
        <text>(3R)-hydroxydecanoyl-[ACP] = (2E)-decenoyl-[ACP] + H2O</text>
        <dbReference type="Rhea" id="RHEA:41860"/>
        <dbReference type="Rhea" id="RHEA-COMP:9638"/>
        <dbReference type="Rhea" id="RHEA-COMP:9639"/>
        <dbReference type="ChEBI" id="CHEBI:15377"/>
        <dbReference type="ChEBI" id="CHEBI:78466"/>
        <dbReference type="ChEBI" id="CHEBI:78467"/>
    </reaction>
    <physiologicalReaction direction="left-to-right" evidence="16">
        <dbReference type="Rhea" id="RHEA:41861"/>
    </physiologicalReaction>
</comment>
<evidence type="ECO:0000256" key="41">
    <source>
        <dbReference type="ARBA" id="ARBA00048691"/>
    </source>
</evidence>
<dbReference type="SUPFAM" id="SSF53474">
    <property type="entry name" value="alpha/beta-Hydrolases"/>
    <property type="match status" value="1"/>
</dbReference>
<dbReference type="PANTHER" id="PTHR43775">
    <property type="entry name" value="FATTY ACID SYNTHASE"/>
    <property type="match status" value="1"/>
</dbReference>
<dbReference type="Pfam" id="PF08240">
    <property type="entry name" value="ADH_N"/>
    <property type="match status" value="1"/>
</dbReference>
<feature type="domain" description="PKS/mFAS DH" evidence="57">
    <location>
        <begin position="3049"/>
        <end position="3328"/>
    </location>
</feature>
<comment type="catalytic activity">
    <reaction evidence="24">
        <text>hexanoyl-[ACP] + malonyl-[ACP] + H(+) = 3-oxooctanoyl-[ACP] + holo-[ACP] + CO2</text>
        <dbReference type="Rhea" id="RHEA:41836"/>
        <dbReference type="Rhea" id="RHEA-COMP:9623"/>
        <dbReference type="Rhea" id="RHEA-COMP:9632"/>
        <dbReference type="Rhea" id="RHEA-COMP:9633"/>
        <dbReference type="Rhea" id="RHEA-COMP:9685"/>
        <dbReference type="ChEBI" id="CHEBI:15378"/>
        <dbReference type="ChEBI" id="CHEBI:16526"/>
        <dbReference type="ChEBI" id="CHEBI:64479"/>
        <dbReference type="ChEBI" id="CHEBI:78449"/>
        <dbReference type="ChEBI" id="CHEBI:78459"/>
        <dbReference type="ChEBI" id="CHEBI:78460"/>
    </reaction>
    <physiologicalReaction direction="left-to-right" evidence="24">
        <dbReference type="Rhea" id="RHEA:41837"/>
    </physiologicalReaction>
</comment>
<comment type="catalytic activity">
    <reaction evidence="30">
        <text>(2E)-hexadecenoyl-[ACP] + NADPH + H(+) = hexadecanoyl-[ACP] + NADP(+)</text>
        <dbReference type="Rhea" id="RHEA:41912"/>
        <dbReference type="Rhea" id="RHEA-COMP:9651"/>
        <dbReference type="Rhea" id="RHEA-COMP:9652"/>
        <dbReference type="ChEBI" id="CHEBI:15378"/>
        <dbReference type="ChEBI" id="CHEBI:57783"/>
        <dbReference type="ChEBI" id="CHEBI:58349"/>
        <dbReference type="ChEBI" id="CHEBI:78481"/>
        <dbReference type="ChEBI" id="CHEBI:78483"/>
    </reaction>
    <physiologicalReaction direction="left-to-right" evidence="30">
        <dbReference type="Rhea" id="RHEA:41913"/>
    </physiologicalReaction>
</comment>
<dbReference type="PANTHER" id="PTHR43775:SF51">
    <property type="entry name" value="INACTIVE PHENOLPHTHIOCEROL SYNTHESIS POLYKETIDE SYNTHASE TYPE I PKS1-RELATED"/>
    <property type="match status" value="1"/>
</dbReference>
<evidence type="ECO:0000256" key="48">
    <source>
        <dbReference type="ARBA" id="ARBA00049414"/>
    </source>
</evidence>
<dbReference type="InterPro" id="IPR006162">
    <property type="entry name" value="Ppantetheine_attach_site"/>
</dbReference>
<dbReference type="InterPro" id="IPR055123">
    <property type="entry name" value="SpnB-like_Rossmann"/>
</dbReference>
<feature type="active site" description="Proton donor; for dehydratase activity" evidence="53">
    <location>
        <position position="3251"/>
    </location>
</feature>
<dbReference type="SMART" id="SM00829">
    <property type="entry name" value="PKS_ER"/>
    <property type="match status" value="1"/>
</dbReference>
<dbReference type="InterPro" id="IPR002364">
    <property type="entry name" value="Quin_OxRdtase/zeta-crystal_CS"/>
</dbReference>
<comment type="catalytic activity">
    <reaction evidence="51">
        <text>(2E)-decenoyl-[ACP] + NADPH + H(+) = decanoyl-[ACP] + NADP(+)</text>
        <dbReference type="Rhea" id="RHEA:41864"/>
        <dbReference type="Rhea" id="RHEA-COMP:9639"/>
        <dbReference type="Rhea" id="RHEA-COMP:9640"/>
        <dbReference type="ChEBI" id="CHEBI:15378"/>
        <dbReference type="ChEBI" id="CHEBI:57783"/>
        <dbReference type="ChEBI" id="CHEBI:58349"/>
        <dbReference type="ChEBI" id="CHEBI:78467"/>
        <dbReference type="ChEBI" id="CHEBI:78468"/>
    </reaction>
    <physiologicalReaction direction="left-to-right" evidence="51">
        <dbReference type="Rhea" id="RHEA:41865"/>
    </physiologicalReaction>
</comment>
<keyword evidence="10" id="KW-0456">Lyase</keyword>
<comment type="pathway">
    <text evidence="3">Lipid metabolism.</text>
</comment>
<evidence type="ECO:0000256" key="7">
    <source>
        <dbReference type="ARBA" id="ARBA00022799"/>
    </source>
</evidence>
<dbReference type="InterPro" id="IPR011032">
    <property type="entry name" value="GroES-like_sf"/>
</dbReference>
<comment type="catalytic activity">
    <reaction evidence="44">
        <text>(2E)-octadecenoyl-[ACP] + NADPH + H(+) = octadecanoyl-[ACP] + NADP(+)</text>
        <dbReference type="Rhea" id="RHEA:41928"/>
        <dbReference type="Rhea" id="RHEA-COMP:9655"/>
        <dbReference type="Rhea" id="RHEA-COMP:9656"/>
        <dbReference type="ChEBI" id="CHEBI:15378"/>
        <dbReference type="ChEBI" id="CHEBI:57783"/>
        <dbReference type="ChEBI" id="CHEBI:58349"/>
        <dbReference type="ChEBI" id="CHEBI:78489"/>
        <dbReference type="ChEBI" id="CHEBI:78495"/>
    </reaction>
    <physiologicalReaction direction="left-to-right" evidence="44">
        <dbReference type="Rhea" id="RHEA:41929"/>
    </physiologicalReaction>
</comment>
<dbReference type="SMART" id="SM01294">
    <property type="entry name" value="PKS_PP_betabranch"/>
    <property type="match status" value="2"/>
</dbReference>
<dbReference type="SMART" id="SM00826">
    <property type="entry name" value="PKS_DH"/>
    <property type="match status" value="2"/>
</dbReference>
<comment type="catalytic activity">
    <reaction evidence="25">
        <text>a (3R)-hydroxyacyl-[ACP] + NADP(+) = a 3-oxoacyl-[ACP] + NADPH + H(+)</text>
        <dbReference type="Rhea" id="RHEA:17397"/>
        <dbReference type="Rhea" id="RHEA-COMP:9916"/>
        <dbReference type="Rhea" id="RHEA-COMP:9945"/>
        <dbReference type="ChEBI" id="CHEBI:15378"/>
        <dbReference type="ChEBI" id="CHEBI:57783"/>
        <dbReference type="ChEBI" id="CHEBI:58349"/>
        <dbReference type="ChEBI" id="CHEBI:78776"/>
        <dbReference type="ChEBI" id="CHEBI:78827"/>
        <dbReference type="EC" id="1.1.1.100"/>
    </reaction>
    <physiologicalReaction direction="right-to-left" evidence="25">
        <dbReference type="Rhea" id="RHEA:17399"/>
    </physiologicalReaction>
</comment>
<evidence type="ECO:0000256" key="8">
    <source>
        <dbReference type="ARBA" id="ARBA00022898"/>
    </source>
</evidence>
<evidence type="ECO:0000256" key="45">
    <source>
        <dbReference type="ARBA" id="ARBA00049109"/>
    </source>
</evidence>
<evidence type="ECO:0000256" key="23">
    <source>
        <dbReference type="ARBA" id="ARBA00047300"/>
    </source>
</evidence>
<dbReference type="PROSITE" id="PS00606">
    <property type="entry name" value="KS3_1"/>
    <property type="match status" value="2"/>
</dbReference>
<evidence type="ECO:0000256" key="9">
    <source>
        <dbReference type="ARBA" id="ARBA00023194"/>
    </source>
</evidence>
<dbReference type="InterPro" id="IPR001031">
    <property type="entry name" value="Thioesterase"/>
</dbReference>
<feature type="region of interest" description="C-terminal hotdog fold" evidence="53">
    <location>
        <begin position="1078"/>
        <end position="1217"/>
    </location>
</feature>
<comment type="catalytic activity">
    <reaction evidence="50">
        <text>butanoyl-[ACP] + malonyl-[ACP] + H(+) = 3-oxohexanoyl-[ACP] + holo-[ACP] + CO2</text>
        <dbReference type="Rhea" id="RHEA:41820"/>
        <dbReference type="Rhea" id="RHEA-COMP:9623"/>
        <dbReference type="Rhea" id="RHEA-COMP:9628"/>
        <dbReference type="Rhea" id="RHEA-COMP:9629"/>
        <dbReference type="Rhea" id="RHEA-COMP:9685"/>
        <dbReference type="ChEBI" id="CHEBI:15378"/>
        <dbReference type="ChEBI" id="CHEBI:16526"/>
        <dbReference type="ChEBI" id="CHEBI:64479"/>
        <dbReference type="ChEBI" id="CHEBI:78449"/>
        <dbReference type="ChEBI" id="CHEBI:78454"/>
        <dbReference type="ChEBI" id="CHEBI:78456"/>
    </reaction>
    <physiologicalReaction direction="left-to-right" evidence="50">
        <dbReference type="Rhea" id="RHEA:41821"/>
    </physiologicalReaction>
</comment>
<name>A0ABQ2LJX0_9ACTN</name>
<dbReference type="InterPro" id="IPR050091">
    <property type="entry name" value="PKS_NRPS_Biosynth_Enz"/>
</dbReference>
<keyword evidence="12" id="KW-0012">Acyltransferase</keyword>
<evidence type="ECO:0000256" key="37">
    <source>
        <dbReference type="ARBA" id="ARBA00048420"/>
    </source>
</evidence>
<evidence type="ECO:0000256" key="12">
    <source>
        <dbReference type="ARBA" id="ARBA00023315"/>
    </source>
</evidence>
<dbReference type="Gene3D" id="1.10.1200.10">
    <property type="entry name" value="ACP-like"/>
    <property type="match status" value="2"/>
</dbReference>
<dbReference type="RefSeq" id="WP_189173116.1">
    <property type="nucleotide sequence ID" value="NZ_BMNG01000002.1"/>
</dbReference>
<comment type="catalytic activity">
    <reaction evidence="23">
        <text>3-oxooctadecanoyl-[ACP] + NADPH + H(+) = (3R)-hydroxyoctadecanoyl-[ACP] + NADP(+)</text>
        <dbReference type="Rhea" id="RHEA:41920"/>
        <dbReference type="Rhea" id="RHEA-COMP:9653"/>
        <dbReference type="Rhea" id="RHEA-COMP:9654"/>
        <dbReference type="ChEBI" id="CHEBI:15378"/>
        <dbReference type="ChEBI" id="CHEBI:57783"/>
        <dbReference type="ChEBI" id="CHEBI:58349"/>
        <dbReference type="ChEBI" id="CHEBI:78487"/>
        <dbReference type="ChEBI" id="CHEBI:78488"/>
    </reaction>
    <physiologicalReaction direction="left-to-right" evidence="23">
        <dbReference type="Rhea" id="RHEA:41921"/>
    </physiologicalReaction>
</comment>
<dbReference type="Gene3D" id="3.40.50.1820">
    <property type="entry name" value="alpha/beta hydrolase"/>
    <property type="match status" value="1"/>
</dbReference>
<keyword evidence="4" id="KW-0596">Phosphopantetheine</keyword>
<evidence type="ECO:0000256" key="4">
    <source>
        <dbReference type="ARBA" id="ARBA00022450"/>
    </source>
</evidence>
<evidence type="ECO:0000256" key="14">
    <source>
        <dbReference type="ARBA" id="ARBA00023351"/>
    </source>
</evidence>
<dbReference type="Gene3D" id="3.40.366.10">
    <property type="entry name" value="Malonyl-Coenzyme A Acyl Carrier Protein, domain 2"/>
    <property type="match status" value="2"/>
</dbReference>
<dbReference type="SMART" id="SM00825">
    <property type="entry name" value="PKS_KS"/>
    <property type="match status" value="2"/>
</dbReference>
<dbReference type="InterPro" id="IPR014043">
    <property type="entry name" value="Acyl_transferase_dom"/>
</dbReference>
<feature type="active site" description="Proton donor; for dehydratase activity" evidence="53">
    <location>
        <position position="1139"/>
    </location>
</feature>
<evidence type="ECO:0000256" key="15">
    <source>
        <dbReference type="ARBA" id="ARBA00023373"/>
    </source>
</evidence>
<comment type="catalytic activity">
    <reaction evidence="21">
        <text>(3R)-hydroxybutanoyl-[ACP] = (2E)-butenoyl-[ACP] + H2O</text>
        <dbReference type="Rhea" id="RHEA:41808"/>
        <dbReference type="Rhea" id="RHEA-COMP:9626"/>
        <dbReference type="Rhea" id="RHEA-COMP:9627"/>
        <dbReference type="ChEBI" id="CHEBI:15377"/>
        <dbReference type="ChEBI" id="CHEBI:78451"/>
        <dbReference type="ChEBI" id="CHEBI:78453"/>
    </reaction>
    <physiologicalReaction direction="left-to-right" evidence="21">
        <dbReference type="Rhea" id="RHEA:41809"/>
    </physiologicalReaction>
</comment>
<comment type="catalytic activity">
    <reaction evidence="26">
        <text>3-oxodecanoyl-[ACP] + NADPH + H(+) = (3R)-hydroxydecanoyl-[ACP] + NADP(+)</text>
        <dbReference type="Rhea" id="RHEA:41856"/>
        <dbReference type="Rhea" id="RHEA-COMP:9637"/>
        <dbReference type="Rhea" id="RHEA-COMP:9638"/>
        <dbReference type="ChEBI" id="CHEBI:15378"/>
        <dbReference type="ChEBI" id="CHEBI:57783"/>
        <dbReference type="ChEBI" id="CHEBI:58349"/>
        <dbReference type="ChEBI" id="CHEBI:78464"/>
        <dbReference type="ChEBI" id="CHEBI:78466"/>
    </reaction>
    <physiologicalReaction direction="left-to-right" evidence="26">
        <dbReference type="Rhea" id="RHEA:41857"/>
    </physiologicalReaction>
</comment>
<evidence type="ECO:0000256" key="2">
    <source>
        <dbReference type="ARBA" id="ARBA00004792"/>
    </source>
</evidence>
<dbReference type="Pfam" id="PF00975">
    <property type="entry name" value="Thioesterase"/>
    <property type="match status" value="1"/>
</dbReference>
<evidence type="ECO:0000256" key="20">
    <source>
        <dbReference type="ARBA" id="ARBA00023401"/>
    </source>
</evidence>
<dbReference type="SUPFAM" id="SSF52151">
    <property type="entry name" value="FabD/lysophospholipase-like"/>
    <property type="match status" value="2"/>
</dbReference>
<dbReference type="Pfam" id="PF14765">
    <property type="entry name" value="PS-DH"/>
    <property type="match status" value="2"/>
</dbReference>
<comment type="catalytic activity">
    <reaction evidence="45">
        <text>decanoyl-[ACP] + malonyl-[ACP] + H(+) = 3-oxododecanoyl-[ACP] + holo-[ACP] + CO2</text>
        <dbReference type="Rhea" id="RHEA:41868"/>
        <dbReference type="Rhea" id="RHEA-COMP:9623"/>
        <dbReference type="Rhea" id="RHEA-COMP:9640"/>
        <dbReference type="Rhea" id="RHEA-COMP:9641"/>
        <dbReference type="Rhea" id="RHEA-COMP:9685"/>
        <dbReference type="ChEBI" id="CHEBI:15378"/>
        <dbReference type="ChEBI" id="CHEBI:16526"/>
        <dbReference type="ChEBI" id="CHEBI:64479"/>
        <dbReference type="ChEBI" id="CHEBI:78449"/>
        <dbReference type="ChEBI" id="CHEBI:78468"/>
        <dbReference type="ChEBI" id="CHEBI:78469"/>
    </reaction>
    <physiologicalReaction direction="left-to-right" evidence="45">
        <dbReference type="Rhea" id="RHEA:41869"/>
    </physiologicalReaction>
</comment>
<comment type="catalytic activity">
    <reaction evidence="31">
        <text>(2E)-hexenoyl-[ACP] + NADPH + H(+) = hexanoyl-[ACP] + NADP(+)</text>
        <dbReference type="Rhea" id="RHEA:41832"/>
        <dbReference type="Rhea" id="RHEA-COMP:9631"/>
        <dbReference type="Rhea" id="RHEA-COMP:9632"/>
        <dbReference type="ChEBI" id="CHEBI:15378"/>
        <dbReference type="ChEBI" id="CHEBI:57783"/>
        <dbReference type="ChEBI" id="CHEBI:58349"/>
        <dbReference type="ChEBI" id="CHEBI:78458"/>
        <dbReference type="ChEBI" id="CHEBI:78459"/>
    </reaction>
    <physiologicalReaction direction="left-to-right" evidence="31">
        <dbReference type="Rhea" id="RHEA:41833"/>
    </physiologicalReaction>
</comment>
<dbReference type="InterPro" id="IPR020841">
    <property type="entry name" value="PKS_Beta-ketoAc_synthase_dom"/>
</dbReference>
<evidence type="ECO:0000259" key="57">
    <source>
        <dbReference type="PROSITE" id="PS52019"/>
    </source>
</evidence>
<dbReference type="InterPro" id="IPR001227">
    <property type="entry name" value="Ac_transferase_dom_sf"/>
</dbReference>
<dbReference type="SMART" id="SM00824">
    <property type="entry name" value="PKS_TE"/>
    <property type="match status" value="1"/>
</dbReference>
<comment type="catalytic activity">
    <reaction evidence="40">
        <text>a 2,3-saturated acyl-[ACP] + NADP(+) = a (2E)-enoyl-[ACP] + NADPH + H(+)</text>
        <dbReference type="Rhea" id="RHEA:22564"/>
        <dbReference type="Rhea" id="RHEA-COMP:9925"/>
        <dbReference type="Rhea" id="RHEA-COMP:9926"/>
        <dbReference type="ChEBI" id="CHEBI:15378"/>
        <dbReference type="ChEBI" id="CHEBI:57783"/>
        <dbReference type="ChEBI" id="CHEBI:58349"/>
        <dbReference type="ChEBI" id="CHEBI:78784"/>
        <dbReference type="ChEBI" id="CHEBI:78785"/>
        <dbReference type="EC" id="1.3.1.39"/>
    </reaction>
    <physiologicalReaction direction="right-to-left" evidence="40">
        <dbReference type="Rhea" id="RHEA:22566"/>
    </physiologicalReaction>
</comment>
<comment type="catalytic activity">
    <reaction evidence="34">
        <text>hexadecanoyl-[ACP] + malonyl-[ACP] + H(+) = 3-oxooctadecanoyl-[ACP] + holo-[ACP] + CO2</text>
        <dbReference type="Rhea" id="RHEA:41916"/>
        <dbReference type="Rhea" id="RHEA-COMP:9623"/>
        <dbReference type="Rhea" id="RHEA-COMP:9652"/>
        <dbReference type="Rhea" id="RHEA-COMP:9653"/>
        <dbReference type="Rhea" id="RHEA-COMP:9685"/>
        <dbReference type="ChEBI" id="CHEBI:15378"/>
        <dbReference type="ChEBI" id="CHEBI:16526"/>
        <dbReference type="ChEBI" id="CHEBI:64479"/>
        <dbReference type="ChEBI" id="CHEBI:78449"/>
        <dbReference type="ChEBI" id="CHEBI:78483"/>
        <dbReference type="ChEBI" id="CHEBI:78487"/>
    </reaction>
    <physiologicalReaction direction="left-to-right" evidence="34">
        <dbReference type="Rhea" id="RHEA:41917"/>
    </physiologicalReaction>
</comment>
<dbReference type="InterPro" id="IPR014030">
    <property type="entry name" value="Ketoacyl_synth_N"/>
</dbReference>
<evidence type="ECO:0000256" key="18">
    <source>
        <dbReference type="ARBA" id="ARBA00023398"/>
    </source>
</evidence>
<comment type="pathway">
    <text evidence="2">Antibiotic biosynthesis.</text>
</comment>
<evidence type="ECO:0000256" key="39">
    <source>
        <dbReference type="ARBA" id="ARBA00048571"/>
    </source>
</evidence>
<dbReference type="SMART" id="SM00822">
    <property type="entry name" value="PKS_KR"/>
    <property type="match status" value="2"/>
</dbReference>
<dbReference type="SUPFAM" id="SSF55048">
    <property type="entry name" value="Probable ACP-binding domain of malonyl-CoA ACP transacylase"/>
    <property type="match status" value="2"/>
</dbReference>
<evidence type="ECO:0000256" key="11">
    <source>
        <dbReference type="ARBA" id="ARBA00023268"/>
    </source>
</evidence>
<comment type="catalytic activity">
    <reaction evidence="15">
        <text>(3R)-hydroxyhexanoyl-[ACP] = (2E)-hexenoyl-[ACP] + H2O</text>
        <dbReference type="Rhea" id="RHEA:41828"/>
        <dbReference type="Rhea" id="RHEA-COMP:9630"/>
        <dbReference type="Rhea" id="RHEA-COMP:9631"/>
        <dbReference type="ChEBI" id="CHEBI:15377"/>
        <dbReference type="ChEBI" id="CHEBI:78457"/>
        <dbReference type="ChEBI" id="CHEBI:78458"/>
    </reaction>
    <physiologicalReaction direction="left-to-right" evidence="15">
        <dbReference type="Rhea" id="RHEA:41829"/>
    </physiologicalReaction>
</comment>
<evidence type="ECO:0000256" key="28">
    <source>
        <dbReference type="ARBA" id="ARBA00047500"/>
    </source>
</evidence>
<feature type="domain" description="PKS/mFAS DH" evidence="57">
    <location>
        <begin position="934"/>
        <end position="1217"/>
    </location>
</feature>
<comment type="catalytic activity">
    <reaction evidence="35">
        <text>(2E)-dodecenoyl-[ACP] + NADPH + H(+) = dodecanoyl-[ACP] + NADP(+)</text>
        <dbReference type="Rhea" id="RHEA:41880"/>
        <dbReference type="Rhea" id="RHEA-COMP:9643"/>
        <dbReference type="Rhea" id="RHEA-COMP:9644"/>
        <dbReference type="ChEBI" id="CHEBI:15378"/>
        <dbReference type="ChEBI" id="CHEBI:57783"/>
        <dbReference type="ChEBI" id="CHEBI:58349"/>
        <dbReference type="ChEBI" id="CHEBI:65264"/>
        <dbReference type="ChEBI" id="CHEBI:78472"/>
    </reaction>
    <physiologicalReaction direction="left-to-right" evidence="35">
        <dbReference type="Rhea" id="RHEA:41881"/>
    </physiologicalReaction>
</comment>
<dbReference type="InterPro" id="IPR020843">
    <property type="entry name" value="ER"/>
</dbReference>
<evidence type="ECO:0000256" key="19">
    <source>
        <dbReference type="ARBA" id="ARBA00023399"/>
    </source>
</evidence>
<dbReference type="Gene3D" id="3.40.50.720">
    <property type="entry name" value="NAD(P)-binding Rossmann-like Domain"/>
    <property type="match status" value="2"/>
</dbReference>
<evidence type="ECO:0000313" key="58">
    <source>
        <dbReference type="EMBL" id="GGO37832.1"/>
    </source>
</evidence>
<dbReference type="InterPro" id="IPR015083">
    <property type="entry name" value="NorB/c/GfsB-D-like_docking"/>
</dbReference>
<evidence type="ECO:0000256" key="43">
    <source>
        <dbReference type="ARBA" id="ARBA00048935"/>
    </source>
</evidence>
<evidence type="ECO:0000313" key="59">
    <source>
        <dbReference type="Proteomes" id="UP000656881"/>
    </source>
</evidence>
<comment type="catalytic activity">
    <reaction evidence="18">
        <text>(3R)-hydroxytetradecanoyl-[ACP] = (2E)-tetradecenoyl-[ACP] + H2O</text>
        <dbReference type="Rhea" id="RHEA:41892"/>
        <dbReference type="Rhea" id="RHEA-COMP:9646"/>
        <dbReference type="Rhea" id="RHEA-COMP:9647"/>
        <dbReference type="ChEBI" id="CHEBI:15377"/>
        <dbReference type="ChEBI" id="CHEBI:78474"/>
        <dbReference type="ChEBI" id="CHEBI:78475"/>
    </reaction>
    <physiologicalReaction direction="left-to-right" evidence="18">
        <dbReference type="Rhea" id="RHEA:41893"/>
    </physiologicalReaction>
</comment>
<dbReference type="Gene3D" id="3.40.47.10">
    <property type="match status" value="2"/>
</dbReference>
<comment type="catalytic activity">
    <reaction evidence="14">
        <text>(3R)-hydroxydodecanoyl-[ACP] = (2E)-dodecenoyl-[ACP] + H2O</text>
        <dbReference type="Rhea" id="RHEA:41876"/>
        <dbReference type="Rhea" id="RHEA-COMP:9642"/>
        <dbReference type="Rhea" id="RHEA-COMP:9643"/>
        <dbReference type="ChEBI" id="CHEBI:15377"/>
        <dbReference type="ChEBI" id="CHEBI:78470"/>
        <dbReference type="ChEBI" id="CHEBI:78472"/>
    </reaction>
    <physiologicalReaction direction="left-to-right" evidence="14">
        <dbReference type="Rhea" id="RHEA:41877"/>
    </physiologicalReaction>
</comment>
<evidence type="ECO:0000256" key="36">
    <source>
        <dbReference type="ARBA" id="ARBA00048289"/>
    </source>
</evidence>
<evidence type="ECO:0000256" key="38">
    <source>
        <dbReference type="ARBA" id="ARBA00048506"/>
    </source>
</evidence>
<dbReference type="Pfam" id="PF02801">
    <property type="entry name" value="Ketoacyl-synt_C"/>
    <property type="match status" value="2"/>
</dbReference>
<comment type="catalytic activity">
    <reaction evidence="13">
        <text>(3R)-hydroxyoctanoyl-[ACP] = (2E)-octenoyl-[ACP] + H2O</text>
        <dbReference type="Rhea" id="RHEA:41844"/>
        <dbReference type="Rhea" id="RHEA-COMP:9634"/>
        <dbReference type="Rhea" id="RHEA-COMP:9635"/>
        <dbReference type="ChEBI" id="CHEBI:15377"/>
        <dbReference type="ChEBI" id="CHEBI:78461"/>
        <dbReference type="ChEBI" id="CHEBI:78462"/>
    </reaction>
    <physiologicalReaction direction="left-to-right" evidence="13">
        <dbReference type="Rhea" id="RHEA:41845"/>
    </physiologicalReaction>
</comment>
<comment type="caution">
    <text evidence="58">The sequence shown here is derived from an EMBL/GenBank/DDBJ whole genome shotgun (WGS) entry which is preliminary data.</text>
</comment>
<dbReference type="Pfam" id="PF16197">
    <property type="entry name" value="KAsynt_C_assoc"/>
    <property type="match status" value="2"/>
</dbReference>
<comment type="catalytic activity">
    <reaction evidence="49">
        <text>3-oxooctanoyl-[ACP] + NADPH + H(+) = (3R)-hydroxyoctanoyl-[ACP] + NADP(+)</text>
        <dbReference type="Rhea" id="RHEA:41840"/>
        <dbReference type="Rhea" id="RHEA-COMP:9633"/>
        <dbReference type="Rhea" id="RHEA-COMP:9634"/>
        <dbReference type="ChEBI" id="CHEBI:15378"/>
        <dbReference type="ChEBI" id="CHEBI:57783"/>
        <dbReference type="ChEBI" id="CHEBI:58349"/>
        <dbReference type="ChEBI" id="CHEBI:78460"/>
        <dbReference type="ChEBI" id="CHEBI:78461"/>
    </reaction>
    <physiologicalReaction direction="left-to-right" evidence="49">
        <dbReference type="Rhea" id="RHEA:41841"/>
    </physiologicalReaction>
</comment>
<comment type="catalytic activity">
    <reaction evidence="36">
        <text>tetradecanoyl-[ACP] + H2O = tetradecanoate + holo-[ACP] + H(+)</text>
        <dbReference type="Rhea" id="RHEA:30123"/>
        <dbReference type="Rhea" id="RHEA-COMP:9648"/>
        <dbReference type="Rhea" id="RHEA-COMP:9685"/>
        <dbReference type="ChEBI" id="CHEBI:15377"/>
        <dbReference type="ChEBI" id="CHEBI:15378"/>
        <dbReference type="ChEBI" id="CHEBI:30807"/>
        <dbReference type="ChEBI" id="CHEBI:64479"/>
        <dbReference type="ChEBI" id="CHEBI:78477"/>
        <dbReference type="EC" id="3.1.2.14"/>
    </reaction>
    <physiologicalReaction direction="left-to-right" evidence="36">
        <dbReference type="Rhea" id="RHEA:30124"/>
    </physiologicalReaction>
</comment>
<feature type="compositionally biased region" description="Basic and acidic residues" evidence="54">
    <location>
        <begin position="3935"/>
        <end position="3945"/>
    </location>
</feature>
<dbReference type="InterPro" id="IPR036736">
    <property type="entry name" value="ACP-like_sf"/>
</dbReference>
<dbReference type="Pfam" id="PF00109">
    <property type="entry name" value="ketoacyl-synt"/>
    <property type="match status" value="2"/>
</dbReference>
<feature type="active site" description="Proton acceptor; for dehydratase activity" evidence="53">
    <location>
        <position position="3081"/>
    </location>
</feature>
<comment type="catalytic activity">
    <reaction evidence="17">
        <text>a (3R)-hydroxyacyl-[ACP] = a (2E)-enoyl-[ACP] + H2O</text>
        <dbReference type="Rhea" id="RHEA:13097"/>
        <dbReference type="Rhea" id="RHEA-COMP:9925"/>
        <dbReference type="Rhea" id="RHEA-COMP:9945"/>
        <dbReference type="ChEBI" id="CHEBI:15377"/>
        <dbReference type="ChEBI" id="CHEBI:78784"/>
        <dbReference type="ChEBI" id="CHEBI:78827"/>
        <dbReference type="EC" id="4.2.1.59"/>
    </reaction>
    <physiologicalReaction direction="left-to-right" evidence="17">
        <dbReference type="Rhea" id="RHEA:13098"/>
    </physiologicalReaction>
</comment>
<dbReference type="PROSITE" id="PS52019">
    <property type="entry name" value="PKS_MFAS_DH"/>
    <property type="match status" value="2"/>
</dbReference>
<dbReference type="InterPro" id="IPR036291">
    <property type="entry name" value="NAD(P)-bd_dom_sf"/>
</dbReference>
<comment type="catalytic activity">
    <reaction evidence="41">
        <text>holo-[ACP] + acetyl-CoA = acetyl-[ACP] + CoA</text>
        <dbReference type="Rhea" id="RHEA:41788"/>
        <dbReference type="Rhea" id="RHEA-COMP:9621"/>
        <dbReference type="Rhea" id="RHEA-COMP:9685"/>
        <dbReference type="ChEBI" id="CHEBI:57287"/>
        <dbReference type="ChEBI" id="CHEBI:57288"/>
        <dbReference type="ChEBI" id="CHEBI:64479"/>
        <dbReference type="ChEBI" id="CHEBI:78446"/>
        <dbReference type="EC" id="2.3.1.38"/>
    </reaction>
    <physiologicalReaction direction="left-to-right" evidence="41">
        <dbReference type="Rhea" id="RHEA:41789"/>
    </physiologicalReaction>
</comment>
<feature type="domain" description="Carrier" evidence="55">
    <location>
        <begin position="3852"/>
        <end position="3927"/>
    </location>
</feature>
<dbReference type="InterPro" id="IPR049551">
    <property type="entry name" value="PKS_DH_C"/>
</dbReference>
<feature type="domain" description="Ketosynthase family 3 (KS3)" evidence="56">
    <location>
        <begin position="2139"/>
        <end position="2570"/>
    </location>
</feature>
<evidence type="ECO:0000256" key="46">
    <source>
        <dbReference type="ARBA" id="ARBA00049171"/>
    </source>
</evidence>
<dbReference type="InterPro" id="IPR020806">
    <property type="entry name" value="PKS_PP-bd"/>
</dbReference>
<evidence type="ECO:0000256" key="3">
    <source>
        <dbReference type="ARBA" id="ARBA00005189"/>
    </source>
</evidence>
<sequence length="4272" mass="446017">MADQQKLLDYLKRVTADLHETRQRLREAEAEEPEPVAIVGMSCRYPGAVRGPEDLWRLVADGRDALSAFPADRGWDVDALGGRTEGGADGQDGPERGGGFVYDAGDFDAAFFGISPREAMAMDPQQRLLLESVWETFERAGIPPASLRGSRTGVFVGATAQGYGPALMASPDHVDGYLLTGDVSSVISGRVSYVFGLEGPAVTVDTACSSSLVALHLAAQALRQGECDLAVAGGVAVMVTSGAFAEFSRQGGLASDGRCKPFAEAADGTGWGEGVGVLALERLSDARRNGHEILAVVRGSAVNQDGASNGLTAPNGPSQQRVIRQALAAARLATDDVDAVEGHGTGTVLGDPIEAQALLATYGKDRPADRPLLLGSVKSNIGHTQAASGVAGVIKMVMAMRHGVLPENLHTDRPSTHVDWSAGAVELLTEARAWPEAARPRRAGVSSFGVSGTNAHVIVEQAPAAEPTVSAKTSVLSTATPWLVSGRSADALRAQADRLRDHVTADAALDPVDVGWTLLSGRSQLEHRAVLFGRERPDFLSGLATVADGGDGPAVVSGSTVEGRLGVVFTGQGSQRIGMGRELYETFPAFADALDEVCAHLDGLLDRPLKDVMFGADAELLEQTGYAQPALFAMEVALYRLAESFGVRPEIVGGHSIGELAAAYVAGLWSLEDAAQLVAARGRLMQSLPEGGAMLAVQAAEADVLPLLEGMSDRVGVAAVNGPAQVVLSGDREILEGLEEKLRGEGRKVRRLKVSHAFHSPLMDPVLDDFRKVAENLTYQDTALPVVSNLTGRLATADELKDPDYWVRHIREAVRFHDGLGALTDFGVSTLLELGPDSVLTAMAHDTLTDPVTQAGLISALRKDRPETDTFLTALAKAHVRGVDVDWTPLYAPAESRARVDLPTYAFQHQRYWPRPGTGGTGDVHATGLNPAEHPLFGAAVALADMDGYLFTGRLSLASHPWLAGHALGGTVLLPATAFVELALHAGHRVGCAHLEELTLQAPLVLPERGAVQMQLAVGAADTFGRRPVNLYSRPQDTSSEDLWSDEPWQRHATGTLAPAPAARPADADLTQWPPADAERAETDALYDSLAAAGFSYGPAFQGLRSVWRRGDELFAEVALPDEERADAAEYGLHPALLDAALHPLGLGTFVSDTEQGRMPFSWTGVSLHATGASELRVRLTAAGSDGVSLSIADASGAPVAAVDSLVLRPIAAPDTDAGQSVRHDSLFRVDWNVVPAPGSVSAGAYAVLGTDELGLRAALEGTGATVAAYADVAELAAAVDGGATVPESVFVTCCAEARDGDAAESVRASLYDTLRIVGEWLAFDGGDGSRLVVVTSGAVGVGSGDVVSAAGLVDAPVWGLVRSAQSENPGRLALVDVDGSAAALGQLPGALELDEPQVAVRGDVVWAPRLVRAGGGVLAVPAGDTWQLGVTGRGTLENLALLPVSDDAEVSGGRPLGAGEVRVEVRAAGVNFRDPLIALGMYPGDAVMGTEGAGVVVEVGAEVTDLAVGDRVLGLLEAAFGPLAVADARMVARMPEGWSFAQAASVPTVFLTAYYALRDLAGLEAGESILVHAAAGGVGMAAVQLARHFGAEVYGTASAGKWDVLRELGVEEARIASSRTLDFEASVLETTEGRGVDVVLNSLAREYVDASLRLLPRGGRFVEMGKTDLRDPDTIAEEHTGVTYRSFDLIDAGRDRIREMLAEVLSLFDQGVLEPLPVKAWDVRRAPEAFRYLSQARHVGKVVLTLLPRFDGQGTVLVTGALGGLGRVVARHLAGHHGVRDLLLVSRRGEVTPGAGEVRAELEELGARVTIAACDVADRAALEALLEGVRGELTAVVHVAGVVDDGVVTALTPERLDTVLRPKVDAAVNLHELTADLDLSAFVLFSSAAGVLGSAGQANYAAANAFLDALAQHRRAQGLAATSLAWGLWADQGGMAGALDEGDIDRMNRAGVAALSADEGLALLDASLAQPDGALVPMKLETDTLRQQFGADVPPLFRSLIRTQVRKAAAAQAGGAPAADGQESLAERLAGLGAEEREQFLVDLVRGNVAAVLGYPSPESVDAAKAFKELGFDSLTSVELRNRLGAATALRLPAGLVFDYPTPVALAGHLRTELLGSLPETTAPAAARTTADPAAGQDDPIAVVAMSCRYPGGVRSPEDLWRMVFAGEDGLTGFPENRGWDVTAPAGFEGGDADGDEGLTYVTTGAFLHDADAFDPEFFGINPREALAMDPQQRLLLETSWEAFERAGIVPSTLRASETGVFVGLSTQGYSTTLNGAEGVEGYVMTGDAASVASGRLSYSFGFEGPAVTVDTACSSSLVALHLAVQALRQGECTMALAGGAAVMPTPTSFAEFSRQRGLAPDGRCKSFAASADGTGWGEGVGMLVLERLSDARRNGHQVLAVVRGSAINQDGASNGLTAPNGPSQQRVIRAALANARLTPADVDAVEAHGTGTTLGDPIEAQALIATYGKDHTDDRPLWLGSLKSNIAHTQAAAGVGGIIKTVMAMRHGILPKTLYVDAPTPEVDWTGGGVELLTEARDWPGRADGAPRRAGVSSFGISGTNAHVILEQAPGEEPESDEPAGDVAPAQVLAGVVPLALSGKTPEALRGQADRLRDHLAAHPDLELGHLAWSLAVSRSRFEHRGVVLGADRDELLAGLESLARDDDANAQNVVTGRAQSGTVRPVFVFPGQGSQWAGMARKLLASSPVFAERMQECADALAEFVDWDLVEELSGDRFDEVDVVQPVLFAVMVSLAAAWQAAGVQPSAVVGHSQGEIAAACVAGVLTLRDAARVVALRSQAIRELSGQGGMVSLVLPQDETEALLEAWSGRIEIAAVNGPSQVVVSGDPEALEELVAQCTARDIRARTIPVDYASHSSYVEQIERQIGAALDGVAPQAADVPLYSTLTGNWLDADTPMDAGYWYRNLRHTVRFEHATRGLLAEGHALFLEMSPHPVLTVPVQETVDATPHASAVALGSLRRDAGGPDRLAASFAEAHVHGAELDWQALFPGARTTVELPTYAFQRQRYWPEPAAPGTGDVTAVGIESAGHPLLGACVELADADQYVLTGRLTRRTHGWLADHAVGDTVLLPGTAYVEMALRAGDEVGCDLVDELTLHAPLVVAEDDTVVLQVWVGAPDAGGRRPLTVSSRTQGATDALWTRHATGTLGAHAYTSADDDGALAVWPPEGAEAVDTEGFYDRLAEGGLAYGPAFQGLRAAWRDPAGDAVYAEVHLPESEHQDARAFGVHPALLDAALHAVALAPFAEADGVRLPFAWSGVTLTAQGATVLRVRVRPAGTGGVELLFADDTGATVARADSLELRPVAPGDLRTASDGGHRDALFRVEWTPVTAGAAEVAGANWATVGPDPLDVGAELALSGAELATYADADALYTALDAGADAPDTVLVTFAHAGTGADGSGRGAESEATAEQARAALAQALGLLQAWQSDARLAATRLVLLTRGAMAATDGDAPDLAHAPLWGLARSAQSEQAGGPDGAGCVLFDVDHAEGPFAVTALVAGLALDEPQLAVRGGKLLAPRLVPATVPSTVPAAPPATDQDTDTTLTPNPEGTTLITGATGTLGALVARHLAAEHGARHLLLTSRRGPAAPGAAELVAELAALGAEARVVACDAADREELAAALATVPAAHPLTAVVHTAGVLDDALVASLTPERVDAVLRPKLDAALNLAELTAGHDLAEFVLFSSAAATFGSPGQGNYAAANAFLDAFAHHLRARGVPATALAWGLWAESSEMTGHLDEARRTRISRGGVLPLSSAEGIALFDTARSSGAPLLLPVRLDTAALRAGARQGEAVPPLLRRLVRVSARRAAVGAAASEAEAFARRLAAASGAERADLLLALVRDQAAAVLGLASADRVEDERGFLELGFDSLTGVELRNRLMAATGLRLPATLVFQNPTPRSLADRIATDLDQAAPAAVRDKASARERTAAAGQPERTRKAGATRTGDQQPTRPQQSEATHLEPGTATTATPPAPDPRPATGLAELYDEAARQGRADDLIPLLRTMAQFRASFTGEAELGAPRAPFTLARGDDPVGVVLFTSFVGRSSAYDYARFGAYFRDRRDVSVITHPGFLEGELLPADKEALVRLHADTVQRSTGGKPFVLAGHSSGGLVAHAVARELESRGAAPAGVVLVDTYVEEKALGDMAAAMGQQLSDRYDSVPGAENGDDDNDWGDAWVTAMARYMFLGLLPDAIEAPTLLVRAGEPLVEWTKEYDWRPSWKLEHTAVDVPGTHFTVMEEHSHTTARAVEEWLDKL</sequence>
<evidence type="ECO:0000259" key="55">
    <source>
        <dbReference type="PROSITE" id="PS50075"/>
    </source>
</evidence>
<dbReference type="Pfam" id="PF00698">
    <property type="entry name" value="Acyl_transf_1"/>
    <property type="match status" value="2"/>
</dbReference>
<evidence type="ECO:0000256" key="54">
    <source>
        <dbReference type="SAM" id="MobiDB-lite"/>
    </source>
</evidence>
<dbReference type="SUPFAM" id="SSF53901">
    <property type="entry name" value="Thiolase-like"/>
    <property type="match status" value="2"/>
</dbReference>
<dbReference type="Proteomes" id="UP000656881">
    <property type="component" value="Unassembled WGS sequence"/>
</dbReference>
<dbReference type="CDD" id="cd05195">
    <property type="entry name" value="enoyl_red"/>
    <property type="match status" value="1"/>
</dbReference>
<evidence type="ECO:0000256" key="1">
    <source>
        <dbReference type="ARBA" id="ARBA00001957"/>
    </source>
</evidence>
<evidence type="ECO:0000256" key="31">
    <source>
        <dbReference type="ARBA" id="ARBA00047897"/>
    </source>
</evidence>
<gene>
    <name evidence="58" type="ORF">GCM10012286_11900</name>
</gene>
<comment type="catalytic activity">
    <reaction evidence="39">
        <text>3-oxohexanoyl-[ACP] + NADPH + H(+) = (3R)-hydroxyhexanoyl-[ACP] + NADP(+)</text>
        <dbReference type="Rhea" id="RHEA:41824"/>
        <dbReference type="Rhea" id="RHEA-COMP:9629"/>
        <dbReference type="Rhea" id="RHEA-COMP:9630"/>
        <dbReference type="ChEBI" id="CHEBI:15378"/>
        <dbReference type="ChEBI" id="CHEBI:57783"/>
        <dbReference type="ChEBI" id="CHEBI:58349"/>
        <dbReference type="ChEBI" id="CHEBI:78456"/>
        <dbReference type="ChEBI" id="CHEBI:78457"/>
    </reaction>
    <physiologicalReaction direction="left-to-right" evidence="39">
        <dbReference type="Rhea" id="RHEA:41825"/>
    </physiologicalReaction>
</comment>
<evidence type="ECO:0000256" key="21">
    <source>
        <dbReference type="ARBA" id="ARBA00023402"/>
    </source>
</evidence>
<comment type="catalytic activity">
    <reaction evidence="37">
        <text>(2E)-octenoyl-[ACP] + NADPH + H(+) = octanoyl-[ACP] + NADP(+)</text>
        <dbReference type="Rhea" id="RHEA:41848"/>
        <dbReference type="Rhea" id="RHEA-COMP:9635"/>
        <dbReference type="Rhea" id="RHEA-COMP:9636"/>
        <dbReference type="ChEBI" id="CHEBI:15378"/>
        <dbReference type="ChEBI" id="CHEBI:57783"/>
        <dbReference type="ChEBI" id="CHEBI:58349"/>
        <dbReference type="ChEBI" id="CHEBI:78462"/>
        <dbReference type="ChEBI" id="CHEBI:78463"/>
    </reaction>
    <physiologicalReaction direction="left-to-right" evidence="37">
        <dbReference type="Rhea" id="RHEA:41849"/>
    </physiologicalReaction>
</comment>
<dbReference type="InterPro" id="IPR042104">
    <property type="entry name" value="PKS_dehydratase_sf"/>
</dbReference>
<proteinExistence type="predicted"/>
<comment type="catalytic activity">
    <reaction evidence="33">
        <text>acetyl-[ACP] + malonyl-[ACP] + H(+) = 3-oxobutanoyl-[ACP] + holo-[ACP] + CO2</text>
        <dbReference type="Rhea" id="RHEA:41800"/>
        <dbReference type="Rhea" id="RHEA-COMP:9621"/>
        <dbReference type="Rhea" id="RHEA-COMP:9623"/>
        <dbReference type="Rhea" id="RHEA-COMP:9625"/>
        <dbReference type="Rhea" id="RHEA-COMP:9685"/>
        <dbReference type="ChEBI" id="CHEBI:15378"/>
        <dbReference type="ChEBI" id="CHEBI:16526"/>
        <dbReference type="ChEBI" id="CHEBI:64479"/>
        <dbReference type="ChEBI" id="CHEBI:78446"/>
        <dbReference type="ChEBI" id="CHEBI:78449"/>
        <dbReference type="ChEBI" id="CHEBI:78450"/>
    </reaction>
    <physiologicalReaction direction="left-to-right" evidence="33">
        <dbReference type="Rhea" id="RHEA:41801"/>
    </physiologicalReaction>
</comment>
<dbReference type="InterPro" id="IPR049900">
    <property type="entry name" value="PKS_mFAS_DH"/>
</dbReference>
<organism evidence="58 59">
    <name type="scientific">Streptomyces lasiicapitis</name>
    <dbReference type="NCBI Taxonomy" id="1923961"/>
    <lineage>
        <taxon>Bacteria</taxon>
        <taxon>Bacillati</taxon>
        <taxon>Actinomycetota</taxon>
        <taxon>Actinomycetes</taxon>
        <taxon>Kitasatosporales</taxon>
        <taxon>Streptomycetaceae</taxon>
        <taxon>Streptomyces</taxon>
    </lineage>
</organism>
<dbReference type="SUPFAM" id="SSF50129">
    <property type="entry name" value="GroES-like"/>
    <property type="match status" value="1"/>
</dbReference>
<evidence type="ECO:0000256" key="29">
    <source>
        <dbReference type="ARBA" id="ARBA00047578"/>
    </source>
</evidence>
<comment type="catalytic activity">
    <reaction evidence="42">
        <text>hexadecanoyl-[ACP] + H2O = hexadecanoate + holo-[ACP] + H(+)</text>
        <dbReference type="Rhea" id="RHEA:41932"/>
        <dbReference type="Rhea" id="RHEA-COMP:9652"/>
        <dbReference type="Rhea" id="RHEA-COMP:9685"/>
        <dbReference type="ChEBI" id="CHEBI:7896"/>
        <dbReference type="ChEBI" id="CHEBI:15377"/>
        <dbReference type="ChEBI" id="CHEBI:15378"/>
        <dbReference type="ChEBI" id="CHEBI:64479"/>
        <dbReference type="ChEBI" id="CHEBI:78483"/>
        <dbReference type="EC" id="3.1.2.14"/>
    </reaction>
    <physiologicalReaction direction="left-to-right" evidence="42">
        <dbReference type="Rhea" id="RHEA:41933"/>
    </physiologicalReaction>
</comment>
<keyword evidence="9" id="KW-0045">Antibiotic biosynthesis</keyword>
<evidence type="ECO:0000256" key="16">
    <source>
        <dbReference type="ARBA" id="ARBA00023388"/>
    </source>
</evidence>
<feature type="region of interest" description="N-terminal hotdog fold" evidence="53">
    <location>
        <begin position="3049"/>
        <end position="3173"/>
    </location>
</feature>
<evidence type="ECO:0000256" key="40">
    <source>
        <dbReference type="ARBA" id="ARBA00048650"/>
    </source>
</evidence>
<dbReference type="InterPro" id="IPR057326">
    <property type="entry name" value="KR_dom"/>
</dbReference>
<dbReference type="InterPro" id="IPR013968">
    <property type="entry name" value="PKS_KR"/>
</dbReference>
<evidence type="ECO:0000256" key="27">
    <source>
        <dbReference type="ARBA" id="ARBA00047451"/>
    </source>
</evidence>
<feature type="region of interest" description="C-terminal hotdog fold" evidence="53">
    <location>
        <begin position="3188"/>
        <end position="3328"/>
    </location>
</feature>
<evidence type="ECO:0000256" key="24">
    <source>
        <dbReference type="ARBA" id="ARBA00047394"/>
    </source>
</evidence>
<dbReference type="EMBL" id="BMNG01000002">
    <property type="protein sequence ID" value="GGO37832.1"/>
    <property type="molecule type" value="Genomic_DNA"/>
</dbReference>
<comment type="catalytic activity">
    <reaction evidence="27">
        <text>tetradecanoyl-[ACP] + malonyl-[ACP] + H(+) = 3-oxohexadecanoyl-[ACP] + holo-[ACP] + CO2</text>
        <dbReference type="Rhea" id="RHEA:41900"/>
        <dbReference type="Rhea" id="RHEA-COMP:9623"/>
        <dbReference type="Rhea" id="RHEA-COMP:9648"/>
        <dbReference type="Rhea" id="RHEA-COMP:9649"/>
        <dbReference type="Rhea" id="RHEA-COMP:9685"/>
        <dbReference type="ChEBI" id="CHEBI:15378"/>
        <dbReference type="ChEBI" id="CHEBI:16526"/>
        <dbReference type="ChEBI" id="CHEBI:64479"/>
        <dbReference type="ChEBI" id="CHEBI:78449"/>
        <dbReference type="ChEBI" id="CHEBI:78477"/>
        <dbReference type="ChEBI" id="CHEBI:78478"/>
    </reaction>
    <physiologicalReaction direction="left-to-right" evidence="27">
        <dbReference type="Rhea" id="RHEA:41901"/>
    </physiologicalReaction>
</comment>
<dbReference type="Pfam" id="PF00550">
    <property type="entry name" value="PP-binding"/>
    <property type="match status" value="2"/>
</dbReference>
<comment type="catalytic activity">
    <reaction evidence="32">
        <text>3-oxobutanoyl-[ACP] + NADPH + H(+) = (3R)-hydroxybutanoyl-[ACP] + NADP(+)</text>
        <dbReference type="Rhea" id="RHEA:41804"/>
        <dbReference type="Rhea" id="RHEA-COMP:9625"/>
        <dbReference type="Rhea" id="RHEA-COMP:9626"/>
        <dbReference type="ChEBI" id="CHEBI:15378"/>
        <dbReference type="ChEBI" id="CHEBI:57783"/>
        <dbReference type="ChEBI" id="CHEBI:58349"/>
        <dbReference type="ChEBI" id="CHEBI:78450"/>
        <dbReference type="ChEBI" id="CHEBI:78451"/>
    </reaction>
    <physiologicalReaction direction="left-to-right" evidence="32">
        <dbReference type="Rhea" id="RHEA:41805"/>
    </physiologicalReaction>
</comment>
<evidence type="ECO:0000256" key="10">
    <source>
        <dbReference type="ARBA" id="ARBA00023239"/>
    </source>
</evidence>
<dbReference type="Pfam" id="PF21089">
    <property type="entry name" value="PKS_DH_N"/>
    <property type="match status" value="2"/>
</dbReference>
<dbReference type="Pfam" id="PF08990">
    <property type="entry name" value="Docking"/>
    <property type="match status" value="1"/>
</dbReference>
<evidence type="ECO:0000256" key="26">
    <source>
        <dbReference type="ARBA" id="ARBA00047440"/>
    </source>
</evidence>
<keyword evidence="8" id="KW-0663">Pyridoxal phosphate</keyword>
<comment type="catalytic activity">
    <reaction evidence="29">
        <text>dodecanoyl-[ACP] + malonyl-[ACP] + H(+) = 3-oxotetradecanoyl-[ACP] + holo-[ACP] + CO2</text>
        <dbReference type="Rhea" id="RHEA:41884"/>
        <dbReference type="Rhea" id="RHEA-COMP:9623"/>
        <dbReference type="Rhea" id="RHEA-COMP:9644"/>
        <dbReference type="Rhea" id="RHEA-COMP:9645"/>
        <dbReference type="Rhea" id="RHEA-COMP:9685"/>
        <dbReference type="ChEBI" id="CHEBI:15378"/>
        <dbReference type="ChEBI" id="CHEBI:16526"/>
        <dbReference type="ChEBI" id="CHEBI:64479"/>
        <dbReference type="ChEBI" id="CHEBI:65264"/>
        <dbReference type="ChEBI" id="CHEBI:78449"/>
        <dbReference type="ChEBI" id="CHEBI:78473"/>
    </reaction>
    <physiologicalReaction direction="left-to-right" evidence="29">
        <dbReference type="Rhea" id="RHEA:41885"/>
    </physiologicalReaction>
</comment>
<evidence type="ECO:0000256" key="35">
    <source>
        <dbReference type="ARBA" id="ARBA00048281"/>
    </source>
</evidence>
<evidence type="ECO:0000256" key="17">
    <source>
        <dbReference type="ARBA" id="ARBA00023394"/>
    </source>
</evidence>
<dbReference type="InterPro" id="IPR016035">
    <property type="entry name" value="Acyl_Trfase/lysoPLipase"/>
</dbReference>
<dbReference type="CDD" id="cd00833">
    <property type="entry name" value="PKS"/>
    <property type="match status" value="2"/>
</dbReference>
<dbReference type="InterPro" id="IPR018201">
    <property type="entry name" value="Ketoacyl_synth_AS"/>
</dbReference>
<dbReference type="Gene3D" id="3.10.129.110">
    <property type="entry name" value="Polyketide synthase dehydratase"/>
    <property type="match status" value="2"/>
</dbReference>
<comment type="catalytic activity">
    <reaction evidence="28">
        <text>(2E)-butenoyl-[ACP] + NADPH + H(+) = butanoyl-[ACP] + NADP(+)</text>
        <dbReference type="Rhea" id="RHEA:41812"/>
        <dbReference type="Rhea" id="RHEA-COMP:9627"/>
        <dbReference type="Rhea" id="RHEA-COMP:9628"/>
        <dbReference type="ChEBI" id="CHEBI:15378"/>
        <dbReference type="ChEBI" id="CHEBI:57783"/>
        <dbReference type="ChEBI" id="CHEBI:58349"/>
        <dbReference type="ChEBI" id="CHEBI:78453"/>
        <dbReference type="ChEBI" id="CHEBI:78454"/>
    </reaction>
    <physiologicalReaction direction="left-to-right" evidence="28">
        <dbReference type="Rhea" id="RHEA:41813"/>
    </physiologicalReaction>
</comment>
<keyword evidence="5" id="KW-0597">Phosphoprotein</keyword>
<feature type="region of interest" description="N-terminal hotdog fold" evidence="53">
    <location>
        <begin position="934"/>
        <end position="1064"/>
    </location>
</feature>
<dbReference type="InterPro" id="IPR032821">
    <property type="entry name" value="PKS_assoc"/>
</dbReference>
<evidence type="ECO:0000256" key="44">
    <source>
        <dbReference type="ARBA" id="ARBA00049019"/>
    </source>
</evidence>
<dbReference type="SUPFAM" id="SSF51735">
    <property type="entry name" value="NAD(P)-binding Rossmann-fold domains"/>
    <property type="match status" value="5"/>
</dbReference>
<comment type="catalytic activity">
    <reaction evidence="52">
        <text>octanoyl-[ACP] + malonyl-[ACP] + H(+) = 3-oxodecanoyl-[ACP] + holo-[ACP] + CO2</text>
        <dbReference type="Rhea" id="RHEA:41852"/>
        <dbReference type="Rhea" id="RHEA-COMP:9623"/>
        <dbReference type="Rhea" id="RHEA-COMP:9636"/>
        <dbReference type="Rhea" id="RHEA-COMP:9637"/>
        <dbReference type="Rhea" id="RHEA-COMP:9685"/>
        <dbReference type="ChEBI" id="CHEBI:15378"/>
        <dbReference type="ChEBI" id="CHEBI:16526"/>
        <dbReference type="ChEBI" id="CHEBI:64479"/>
        <dbReference type="ChEBI" id="CHEBI:78449"/>
        <dbReference type="ChEBI" id="CHEBI:78463"/>
        <dbReference type="ChEBI" id="CHEBI:78464"/>
    </reaction>
    <physiologicalReaction direction="left-to-right" evidence="52">
        <dbReference type="Rhea" id="RHEA:41853"/>
    </physiologicalReaction>
</comment>
<keyword evidence="11" id="KW-0511">Multifunctional enzyme</keyword>
<dbReference type="Gene3D" id="3.30.70.3290">
    <property type="match status" value="2"/>
</dbReference>
<evidence type="ECO:0000256" key="34">
    <source>
        <dbReference type="ARBA" id="ARBA00048051"/>
    </source>
</evidence>
<dbReference type="Gene3D" id="3.90.180.10">
    <property type="entry name" value="Medium-chain alcohol dehydrogenases, catalytic domain"/>
    <property type="match status" value="1"/>
</dbReference>
<dbReference type="SUPFAM" id="SSF47336">
    <property type="entry name" value="ACP-like"/>
    <property type="match status" value="1"/>
</dbReference>
<comment type="catalytic activity">
    <reaction evidence="38">
        <text>a fatty acyl-[ACP] + malonyl-[ACP] + H(+) = a 3-oxoacyl-[ACP] + holo-[ACP] + CO2</text>
        <dbReference type="Rhea" id="RHEA:22836"/>
        <dbReference type="Rhea" id="RHEA-COMP:9623"/>
        <dbReference type="Rhea" id="RHEA-COMP:9685"/>
        <dbReference type="Rhea" id="RHEA-COMP:9916"/>
        <dbReference type="Rhea" id="RHEA-COMP:14125"/>
        <dbReference type="ChEBI" id="CHEBI:15378"/>
        <dbReference type="ChEBI" id="CHEBI:16526"/>
        <dbReference type="ChEBI" id="CHEBI:64479"/>
        <dbReference type="ChEBI" id="CHEBI:78449"/>
        <dbReference type="ChEBI" id="CHEBI:78776"/>
        <dbReference type="ChEBI" id="CHEBI:138651"/>
        <dbReference type="EC" id="2.3.1.41"/>
    </reaction>
    <physiologicalReaction direction="left-to-right" evidence="38">
        <dbReference type="Rhea" id="RHEA:22837"/>
    </physiologicalReaction>
</comment>
<evidence type="ECO:0000259" key="56">
    <source>
        <dbReference type="PROSITE" id="PS52004"/>
    </source>
</evidence>
<evidence type="ECO:0000256" key="6">
    <source>
        <dbReference type="ARBA" id="ARBA00022679"/>
    </source>
</evidence>
<protein>
    <submittedName>
        <fullName evidence="58">Uncharacterized protein</fullName>
    </submittedName>
</protein>
<evidence type="ECO:0000256" key="50">
    <source>
        <dbReference type="ARBA" id="ARBA00049449"/>
    </source>
</evidence>
<dbReference type="Pfam" id="PF22953">
    <property type="entry name" value="SpnB_Rossmann"/>
    <property type="match status" value="2"/>
</dbReference>
<evidence type="ECO:0000256" key="42">
    <source>
        <dbReference type="ARBA" id="ARBA00048704"/>
    </source>
</evidence>
<comment type="catalytic activity">
    <reaction evidence="20">
        <text>(3R)-hydroxyhexadecanoyl-[ACP] = (2E)-hexadecenoyl-[ACP] + H2O</text>
        <dbReference type="Rhea" id="RHEA:41908"/>
        <dbReference type="Rhea" id="RHEA-COMP:9650"/>
        <dbReference type="Rhea" id="RHEA-COMP:9651"/>
        <dbReference type="ChEBI" id="CHEBI:15377"/>
        <dbReference type="ChEBI" id="CHEBI:78480"/>
        <dbReference type="ChEBI" id="CHEBI:78481"/>
    </reaction>
    <physiologicalReaction direction="left-to-right" evidence="20">
        <dbReference type="Rhea" id="RHEA:41909"/>
    </physiologicalReaction>
</comment>
<evidence type="ECO:0000256" key="32">
    <source>
        <dbReference type="ARBA" id="ARBA00047953"/>
    </source>
</evidence>
<dbReference type="InterPro" id="IPR049552">
    <property type="entry name" value="PKS_DH_N"/>
</dbReference>
<dbReference type="InterPro" id="IPR016036">
    <property type="entry name" value="Malonyl_transacylase_ACP-bd"/>
</dbReference>
<feature type="domain" description="Carrier" evidence="55">
    <location>
        <begin position="2040"/>
        <end position="2115"/>
    </location>
</feature>
<accession>A0ABQ2LJX0</accession>
<evidence type="ECO:0000256" key="33">
    <source>
        <dbReference type="ARBA" id="ARBA00047961"/>
    </source>
</evidence>
<keyword evidence="59" id="KW-1185">Reference proteome</keyword>
<reference evidence="59" key="1">
    <citation type="journal article" date="2019" name="Int. J. Syst. Evol. Microbiol.">
        <title>The Global Catalogue of Microorganisms (GCM) 10K type strain sequencing project: providing services to taxonomists for standard genome sequencing and annotation.</title>
        <authorList>
            <consortium name="The Broad Institute Genomics Platform"/>
            <consortium name="The Broad Institute Genome Sequencing Center for Infectious Disease"/>
            <person name="Wu L."/>
            <person name="Ma J."/>
        </authorList>
    </citation>
    <scope>NUCLEOTIDE SEQUENCE [LARGE SCALE GENOMIC DNA]</scope>
    <source>
        <strain evidence="59">CGMCC 4.7349</strain>
    </source>
</reference>